<evidence type="ECO:0000313" key="2">
    <source>
        <dbReference type="Proteomes" id="UP000031670"/>
    </source>
</evidence>
<name>A0A0B8PEQ6_9VIBR</name>
<organism evidence="1 2">
    <name type="scientific">Vibrio ishigakensis</name>
    <dbReference type="NCBI Taxonomy" id="1481914"/>
    <lineage>
        <taxon>Bacteria</taxon>
        <taxon>Pseudomonadati</taxon>
        <taxon>Pseudomonadota</taxon>
        <taxon>Gammaproteobacteria</taxon>
        <taxon>Vibrionales</taxon>
        <taxon>Vibrionaceae</taxon>
        <taxon>Vibrio</taxon>
    </lineage>
</organism>
<reference evidence="1 2" key="2">
    <citation type="submission" date="2015-01" db="EMBL/GenBank/DDBJ databases">
        <authorList>
            <consortium name="NBRP consortium"/>
            <person name="Sawabe T."/>
            <person name="Meirelles P."/>
            <person name="Feng G."/>
            <person name="Sayaka M."/>
            <person name="Hattori M."/>
            <person name="Ohkuma M."/>
        </authorList>
    </citation>
    <scope>NUCLEOTIDE SEQUENCE [LARGE SCALE GENOMIC DNA]</scope>
    <source>
        <strain evidence="1 2">JCM19232</strain>
    </source>
</reference>
<comment type="caution">
    <text evidence="1">The sequence shown here is derived from an EMBL/GenBank/DDBJ whole genome shotgun (WGS) entry which is preliminary data.</text>
</comment>
<reference evidence="1 2" key="1">
    <citation type="submission" date="2015-01" db="EMBL/GenBank/DDBJ databases">
        <title>Vibrio sp. C5 JCM 19232 whole genome shotgun sequence.</title>
        <authorList>
            <person name="Sawabe T."/>
            <person name="Meirelles P."/>
            <person name="Feng G."/>
            <person name="Sayaka M."/>
            <person name="Hattori M."/>
            <person name="Ohkuma M."/>
        </authorList>
    </citation>
    <scope>NUCLEOTIDE SEQUENCE [LARGE SCALE GENOMIC DNA]</scope>
    <source>
        <strain evidence="1 2">JCM19232</strain>
    </source>
</reference>
<dbReference type="Proteomes" id="UP000031670">
    <property type="component" value="Unassembled WGS sequence"/>
</dbReference>
<dbReference type="AlphaFoldDB" id="A0A0B8PEQ6"/>
<evidence type="ECO:0000313" key="1">
    <source>
        <dbReference type="EMBL" id="GAM61314.1"/>
    </source>
</evidence>
<proteinExistence type="predicted"/>
<accession>A0A0B8PEQ6</accession>
<sequence length="43" mass="4445">MNIQALINDKVSEALTAAGAPAGSQLLYVNLQSLSLVTTKQTA</sequence>
<protein>
    <submittedName>
        <fullName evidence="1">Uncharacterized protein</fullName>
    </submittedName>
</protein>
<dbReference type="EMBL" id="BBSA01000003">
    <property type="protein sequence ID" value="GAM61314.1"/>
    <property type="molecule type" value="Genomic_DNA"/>
</dbReference>
<gene>
    <name evidence="1" type="ORF">JCM19232_5615</name>
</gene>